<dbReference type="EMBL" id="JABKAV010000034">
    <property type="protein sequence ID" value="NVO85577.1"/>
    <property type="molecule type" value="Genomic_DNA"/>
</dbReference>
<dbReference type="Gene3D" id="2.60.120.260">
    <property type="entry name" value="Galactose-binding domain-like"/>
    <property type="match status" value="1"/>
</dbReference>
<reference evidence="2 3" key="1">
    <citation type="submission" date="2020-05" db="EMBL/GenBank/DDBJ databases">
        <title>Hymenobacter terrestris sp. nov. and Hymenobacter lapidiphilus sp. nov., isolated from regoliths in Antarctica.</title>
        <authorList>
            <person name="Sedlacek I."/>
            <person name="Pantucek R."/>
            <person name="Zeman M."/>
            <person name="Holochova P."/>
            <person name="Kralova S."/>
            <person name="Stankova E."/>
            <person name="Sedo O."/>
            <person name="Micenkova L."/>
            <person name="Svec P."/>
            <person name="Gupta V."/>
            <person name="Sood U."/>
            <person name="Korpole U.S."/>
            <person name="Lal R."/>
        </authorList>
    </citation>
    <scope>NUCLEOTIDE SEQUENCE [LARGE SCALE GENOMIC DNA]</scope>
    <source>
        <strain evidence="2 3">P5252</strain>
    </source>
</reference>
<dbReference type="PROSITE" id="PS51257">
    <property type="entry name" value="PROKAR_LIPOPROTEIN"/>
    <property type="match status" value="1"/>
</dbReference>
<feature type="chain" id="PRO_5045539828" description="CBM-cenC domain-containing protein" evidence="1">
    <location>
        <begin position="25"/>
        <end position="179"/>
    </location>
</feature>
<evidence type="ECO:0000313" key="3">
    <source>
        <dbReference type="Proteomes" id="UP000626554"/>
    </source>
</evidence>
<protein>
    <recommendedName>
        <fullName evidence="4">CBM-cenC domain-containing protein</fullName>
    </recommendedName>
</protein>
<dbReference type="RefSeq" id="WP_176900260.1">
    <property type="nucleotide sequence ID" value="NZ_JABKAV010000034.1"/>
</dbReference>
<dbReference type="InterPro" id="IPR008979">
    <property type="entry name" value="Galactose-bd-like_sf"/>
</dbReference>
<comment type="caution">
    <text evidence="2">The sequence shown here is derived from an EMBL/GenBank/DDBJ whole genome shotgun (WGS) entry which is preliminary data.</text>
</comment>
<accession>A0ABX2Q5R9</accession>
<sequence>MKPLFYLGLALSLAACSSPSSDTAATDAGVLAHNDFESLAGWLPDESVLTKDQARSGKYAIMVDPNHEFSLTYNTLLGNLSEHKPRGLLVEAWVYLPDDKATAQLGMQVVDPDKNNEPTFSDGVALAEVVKEYKQWTKVSKEIVLPPNATYNQRVKIFLWRSNAASPVYLDDLTIKVLE</sequence>
<dbReference type="SUPFAM" id="SSF49785">
    <property type="entry name" value="Galactose-binding domain-like"/>
    <property type="match status" value="1"/>
</dbReference>
<name>A0ABX2Q5R9_9BACT</name>
<keyword evidence="1" id="KW-0732">Signal</keyword>
<organism evidence="2 3">
    <name type="scientific">Hymenobacter terrestris</name>
    <dbReference type="NCBI Taxonomy" id="2748310"/>
    <lineage>
        <taxon>Bacteria</taxon>
        <taxon>Pseudomonadati</taxon>
        <taxon>Bacteroidota</taxon>
        <taxon>Cytophagia</taxon>
        <taxon>Cytophagales</taxon>
        <taxon>Hymenobacteraceae</taxon>
        <taxon>Hymenobacter</taxon>
    </lineage>
</organism>
<dbReference type="Proteomes" id="UP000626554">
    <property type="component" value="Unassembled WGS sequence"/>
</dbReference>
<keyword evidence="3" id="KW-1185">Reference proteome</keyword>
<feature type="signal peptide" evidence="1">
    <location>
        <begin position="1"/>
        <end position="24"/>
    </location>
</feature>
<proteinExistence type="predicted"/>
<evidence type="ECO:0000313" key="2">
    <source>
        <dbReference type="EMBL" id="NVO85577.1"/>
    </source>
</evidence>
<evidence type="ECO:0008006" key="4">
    <source>
        <dbReference type="Google" id="ProtNLM"/>
    </source>
</evidence>
<evidence type="ECO:0000256" key="1">
    <source>
        <dbReference type="SAM" id="SignalP"/>
    </source>
</evidence>
<gene>
    <name evidence="2" type="ORF">HW556_11865</name>
</gene>